<dbReference type="InterPro" id="IPR005235">
    <property type="entry name" value="YmdB-like"/>
</dbReference>
<gene>
    <name evidence="3" type="ORF">C0189_02365</name>
</gene>
<dbReference type="PANTHER" id="PTHR36303:SF1">
    <property type="entry name" value="2',3'-CYCLIC-NUCLEOTIDE 2'-PHOSPHODIESTERASE"/>
    <property type="match status" value="1"/>
</dbReference>
<evidence type="ECO:0000313" key="4">
    <source>
        <dbReference type="Proteomes" id="UP000237040"/>
    </source>
</evidence>
<dbReference type="PANTHER" id="PTHR36303">
    <property type="entry name" value="2',3'-CYCLIC-NUCLEOTIDE 2'-PHOSPHODIESTERASE"/>
    <property type="match status" value="1"/>
</dbReference>
<evidence type="ECO:0000313" key="3">
    <source>
        <dbReference type="EMBL" id="PMP67884.1"/>
    </source>
</evidence>
<protein>
    <submittedName>
        <fullName evidence="3">TIGR00282 family metallophosphoesterase</fullName>
    </submittedName>
</protein>
<dbReference type="InterPro" id="IPR029052">
    <property type="entry name" value="Metallo-depent_PP-like"/>
</dbReference>
<dbReference type="RefSeq" id="WP_424586563.1">
    <property type="nucleotide sequence ID" value="NZ_JBNARP010000006.1"/>
</dbReference>
<proteinExistence type="predicted"/>
<reference evidence="3 4" key="1">
    <citation type="submission" date="2018-01" db="EMBL/GenBank/DDBJ databases">
        <title>Metagenomic assembled genomes from two thermal pools in the Uzon Caldera, Kamchatka, Russia.</title>
        <authorList>
            <person name="Wilkins L."/>
            <person name="Ettinger C."/>
        </authorList>
    </citation>
    <scope>NUCLEOTIDE SEQUENCE [LARGE SCALE GENOMIC DNA]</scope>
    <source>
        <strain evidence="3">ZAV-07</strain>
    </source>
</reference>
<feature type="binding site" evidence="2">
    <location>
        <position position="39"/>
    </location>
    <ligand>
        <name>Fe cation</name>
        <dbReference type="ChEBI" id="CHEBI:24875"/>
        <label>2</label>
    </ligand>
</feature>
<feature type="active site" description="Proton donor" evidence="1">
    <location>
        <position position="68"/>
    </location>
</feature>
<feature type="binding site" evidence="2">
    <location>
        <position position="40"/>
    </location>
    <ligand>
        <name>Fe cation</name>
        <dbReference type="ChEBI" id="CHEBI:24875"/>
        <label>1</label>
    </ligand>
</feature>
<dbReference type="EMBL" id="PNIL01000033">
    <property type="protein sequence ID" value="PMP67884.1"/>
    <property type="molecule type" value="Genomic_DNA"/>
</dbReference>
<evidence type="ECO:0000256" key="1">
    <source>
        <dbReference type="PIRSR" id="PIRSR004789-50"/>
    </source>
</evidence>
<dbReference type="Pfam" id="PF13277">
    <property type="entry name" value="YmdB"/>
    <property type="match status" value="1"/>
</dbReference>
<feature type="binding site" evidence="2">
    <location>
        <position position="67"/>
    </location>
    <ligand>
        <name>Fe cation</name>
        <dbReference type="ChEBI" id="CHEBI:24875"/>
        <label>2</label>
    </ligand>
</feature>
<feature type="binding site" evidence="2">
    <location>
        <position position="175"/>
    </location>
    <ligand>
        <name>Fe cation</name>
        <dbReference type="ChEBI" id="CHEBI:24875"/>
        <label>2</label>
    </ligand>
</feature>
<name>A0A2J6WEU3_9BACT</name>
<dbReference type="GO" id="GO:0004113">
    <property type="term" value="F:2',3'-cyclic-nucleotide 3'-phosphodiesterase activity"/>
    <property type="evidence" value="ECO:0007669"/>
    <property type="project" value="TreeGrafter"/>
</dbReference>
<dbReference type="SUPFAM" id="SSF56300">
    <property type="entry name" value="Metallo-dependent phosphatases"/>
    <property type="match status" value="1"/>
</dbReference>
<accession>A0A2J6WEU3</accession>
<dbReference type="Proteomes" id="UP000237040">
    <property type="component" value="Unassembled WGS sequence"/>
</dbReference>
<organism evidence="3 4">
    <name type="scientific">Caldisericum exile</name>
    <dbReference type="NCBI Taxonomy" id="693075"/>
    <lineage>
        <taxon>Bacteria</taxon>
        <taxon>Pseudomonadati</taxon>
        <taxon>Caldisericota/Cryosericota group</taxon>
        <taxon>Caldisericota</taxon>
        <taxon>Caldisericia</taxon>
        <taxon>Caldisericales</taxon>
        <taxon>Caldisericaceae</taxon>
        <taxon>Caldisericum</taxon>
    </lineage>
</organism>
<dbReference type="Gene3D" id="3.60.21.10">
    <property type="match status" value="1"/>
</dbReference>
<feature type="binding site" evidence="2">
    <location>
        <position position="177"/>
    </location>
    <ligand>
        <name>Fe cation</name>
        <dbReference type="ChEBI" id="CHEBI:24875"/>
        <label>1</label>
    </ligand>
</feature>
<feature type="binding site" evidence="2">
    <location>
        <position position="39"/>
    </location>
    <ligand>
        <name>Fe cation</name>
        <dbReference type="ChEBI" id="CHEBI:24875"/>
        <label>1</label>
    </ligand>
</feature>
<feature type="binding site" evidence="2">
    <location>
        <position position="8"/>
    </location>
    <ligand>
        <name>Fe cation</name>
        <dbReference type="ChEBI" id="CHEBI:24875"/>
        <label>1</label>
    </ligand>
</feature>
<keyword evidence="2" id="KW-0479">Metal-binding</keyword>
<dbReference type="NCBIfam" id="TIGR00282">
    <property type="entry name" value="TIGR00282 family metallophosphoesterase"/>
    <property type="match status" value="1"/>
</dbReference>
<dbReference type="GO" id="GO:0046872">
    <property type="term" value="F:metal ion binding"/>
    <property type="evidence" value="ECO:0007669"/>
    <property type="project" value="UniProtKB-KW"/>
</dbReference>
<evidence type="ECO:0000256" key="2">
    <source>
        <dbReference type="PIRSR" id="PIRSR004789-51"/>
    </source>
</evidence>
<dbReference type="PIRSF" id="PIRSF004789">
    <property type="entry name" value="DR1281"/>
    <property type="match status" value="1"/>
</dbReference>
<feature type="binding site" evidence="2">
    <location>
        <position position="150"/>
    </location>
    <ligand>
        <name>Fe cation</name>
        <dbReference type="ChEBI" id="CHEBI:24875"/>
        <label>2</label>
    </ligand>
</feature>
<dbReference type="AlphaFoldDB" id="A0A2J6WEU3"/>
<comment type="caution">
    <text evidence="3">The sequence shown here is derived from an EMBL/GenBank/DDBJ whole genome shotgun (WGS) entry which is preliminary data.</text>
</comment>
<sequence>MRVLFLGDIFAEPGRTAVKEGLPKILDEYHPHIVIANGENAAHGAGITYEIALELHSYGIDVITGGNHSFDKKVLWDKFSLLPYLLRPANYPQGALGRGYVIVEKKDFKVGVLNLQGRVEMQPIDSPFSVGDKIIEELKSITPYIIVDFHAEATAEKEALGFYFDGRVSAVIGTHTHVQTGDERILPKGTAYITDVGMCGVEDSVIGLDKEVALKRFITGMPWNFEPAKGNATLHFVVIDIDSSGKAVQILRGKWKKI</sequence>
<dbReference type="CDD" id="cd07382">
    <property type="entry name" value="MPP_DR1281"/>
    <property type="match status" value="1"/>
</dbReference>